<gene>
    <name evidence="2" type="ORF">AELLOGFF_04926</name>
</gene>
<accession>A0A5S9R2X8</accession>
<dbReference type="RefSeq" id="WP_159232605.1">
    <property type="nucleotide sequence ID" value="NZ_CACSIP010000026.1"/>
</dbReference>
<name>A0A5S9R2X8_MYCVN</name>
<dbReference type="InterPro" id="IPR003870">
    <property type="entry name" value="DUF222"/>
</dbReference>
<feature type="domain" description="DUF222" evidence="1">
    <location>
        <begin position="36"/>
        <end position="97"/>
    </location>
</feature>
<keyword evidence="3" id="KW-1185">Reference proteome</keyword>
<evidence type="ECO:0000313" key="3">
    <source>
        <dbReference type="Proteomes" id="UP000430146"/>
    </source>
</evidence>
<sequence length="101" mass="10905">MSSKDEILTALDAADVAWQALTALPIHTLRPADQRAVLIRLEAMDKKLAALQHRLLGSMVAGPTPVEFAGAPWAEVLARRLRISVGEAQRRIADAAEPRSA</sequence>
<dbReference type="AlphaFoldDB" id="A0A5S9R2X8"/>
<evidence type="ECO:0000259" key="1">
    <source>
        <dbReference type="Pfam" id="PF02720"/>
    </source>
</evidence>
<dbReference type="Pfam" id="PF02720">
    <property type="entry name" value="DUF222"/>
    <property type="match status" value="1"/>
</dbReference>
<dbReference type="Proteomes" id="UP000430146">
    <property type="component" value="Unassembled WGS sequence"/>
</dbReference>
<proteinExistence type="predicted"/>
<dbReference type="EMBL" id="CACSIP010000026">
    <property type="protein sequence ID" value="CAA0126682.1"/>
    <property type="molecule type" value="Genomic_DNA"/>
</dbReference>
<organism evidence="2 3">
    <name type="scientific">Mycolicibacterium vanbaalenii</name>
    <name type="common">Mycobacterium vanbaalenii</name>
    <dbReference type="NCBI Taxonomy" id="110539"/>
    <lineage>
        <taxon>Bacteria</taxon>
        <taxon>Bacillati</taxon>
        <taxon>Actinomycetota</taxon>
        <taxon>Actinomycetes</taxon>
        <taxon>Mycobacteriales</taxon>
        <taxon>Mycobacteriaceae</taxon>
        <taxon>Mycolicibacterium</taxon>
    </lineage>
</organism>
<reference evidence="2 3" key="1">
    <citation type="submission" date="2019-11" db="EMBL/GenBank/DDBJ databases">
        <authorList>
            <person name="Holert J."/>
        </authorList>
    </citation>
    <scope>NUCLEOTIDE SEQUENCE [LARGE SCALE GENOMIC DNA]</scope>
    <source>
        <strain evidence="2">BC8_1</strain>
    </source>
</reference>
<protein>
    <recommendedName>
        <fullName evidence="1">DUF222 domain-containing protein</fullName>
    </recommendedName>
</protein>
<dbReference type="OrthoDB" id="4629001at2"/>
<evidence type="ECO:0000313" key="2">
    <source>
        <dbReference type="EMBL" id="CAA0126682.1"/>
    </source>
</evidence>